<dbReference type="EC" id="2.7.13.3" evidence="2"/>
<keyword evidence="3" id="KW-0597">Phosphoprotein</keyword>
<comment type="caution">
    <text evidence="9">The sequence shown here is derived from an EMBL/GenBank/DDBJ whole genome shotgun (WGS) entry which is preliminary data.</text>
</comment>
<evidence type="ECO:0000256" key="2">
    <source>
        <dbReference type="ARBA" id="ARBA00012438"/>
    </source>
</evidence>
<dbReference type="GO" id="GO:0004673">
    <property type="term" value="F:protein histidine kinase activity"/>
    <property type="evidence" value="ECO:0007669"/>
    <property type="project" value="UniProtKB-EC"/>
</dbReference>
<protein>
    <recommendedName>
        <fullName evidence="2">histidine kinase</fullName>
        <ecNumber evidence="2">2.7.13.3</ecNumber>
    </recommendedName>
</protein>
<keyword evidence="5" id="KW-0547">Nucleotide-binding</keyword>
<dbReference type="InterPro" id="IPR011102">
    <property type="entry name" value="Sig_transdc_His_kinase_HWE"/>
</dbReference>
<dbReference type="AlphaFoldDB" id="A0AAW8NZH5"/>
<evidence type="ECO:0000313" key="9">
    <source>
        <dbReference type="EMBL" id="MDR9760117.1"/>
    </source>
</evidence>
<evidence type="ECO:0000256" key="5">
    <source>
        <dbReference type="ARBA" id="ARBA00022741"/>
    </source>
</evidence>
<accession>A0AAW8NZH5</accession>
<keyword evidence="4" id="KW-0808">Transferase</keyword>
<evidence type="ECO:0000256" key="4">
    <source>
        <dbReference type="ARBA" id="ARBA00022679"/>
    </source>
</evidence>
<keyword evidence="7" id="KW-0067">ATP-binding</keyword>
<dbReference type="GO" id="GO:0005524">
    <property type="term" value="F:ATP binding"/>
    <property type="evidence" value="ECO:0007669"/>
    <property type="project" value="UniProtKB-KW"/>
</dbReference>
<sequence>MADKTLRTSTDLADFHKKFRDRLDVMARVQGFLSRLQDGGRITFDQLIRSELSSHGVASGRCRDAASTV</sequence>
<comment type="catalytic activity">
    <reaction evidence="1">
        <text>ATP + protein L-histidine = ADP + protein N-phospho-L-histidine.</text>
        <dbReference type="EC" id="2.7.13.3"/>
    </reaction>
</comment>
<evidence type="ECO:0000313" key="10">
    <source>
        <dbReference type="Proteomes" id="UP001269402"/>
    </source>
</evidence>
<name>A0AAW8NZH5_9HYPH</name>
<evidence type="ECO:0000256" key="1">
    <source>
        <dbReference type="ARBA" id="ARBA00000085"/>
    </source>
</evidence>
<evidence type="ECO:0000256" key="7">
    <source>
        <dbReference type="ARBA" id="ARBA00022840"/>
    </source>
</evidence>
<evidence type="ECO:0000256" key="6">
    <source>
        <dbReference type="ARBA" id="ARBA00022777"/>
    </source>
</evidence>
<gene>
    <name evidence="9" type="ORF">RJJ37_10775</name>
</gene>
<keyword evidence="10" id="KW-1185">Reference proteome</keyword>
<organism evidence="9 10">
    <name type="scientific">Rhizobium redzepovicii</name>
    <dbReference type="NCBI Taxonomy" id="2867518"/>
    <lineage>
        <taxon>Bacteria</taxon>
        <taxon>Pseudomonadati</taxon>
        <taxon>Pseudomonadota</taxon>
        <taxon>Alphaproteobacteria</taxon>
        <taxon>Hyphomicrobiales</taxon>
        <taxon>Rhizobiaceae</taxon>
        <taxon>Rhizobium/Agrobacterium group</taxon>
        <taxon>Rhizobium</taxon>
    </lineage>
</organism>
<evidence type="ECO:0000259" key="8">
    <source>
        <dbReference type="Pfam" id="PF07536"/>
    </source>
</evidence>
<proteinExistence type="predicted"/>
<feature type="domain" description="Signal transduction histidine kinase HWE region" evidence="8">
    <location>
        <begin position="1"/>
        <end position="58"/>
    </location>
</feature>
<evidence type="ECO:0000256" key="3">
    <source>
        <dbReference type="ARBA" id="ARBA00022553"/>
    </source>
</evidence>
<dbReference type="EMBL" id="JAVLSH010000003">
    <property type="protein sequence ID" value="MDR9760117.1"/>
    <property type="molecule type" value="Genomic_DNA"/>
</dbReference>
<reference evidence="10" key="1">
    <citation type="submission" date="2023-07" db="EMBL/GenBank/DDBJ databases">
        <title>Genomic characterization of faba bean (Vicia faba) microsymbionts in Mexican soils.</title>
        <authorList>
            <person name="Rivera Orduna F.N."/>
            <person name="Guevara-Luna J."/>
            <person name="Yan J."/>
            <person name="Arroyo-Herrera I."/>
            <person name="Li Y."/>
            <person name="Vasquez-Murrieta M.S."/>
            <person name="Wang E.T."/>
        </authorList>
    </citation>
    <scope>NUCLEOTIDE SEQUENCE [LARGE SCALE GENOMIC DNA]</scope>
    <source>
        <strain evidence="10">CH6</strain>
    </source>
</reference>
<dbReference type="Proteomes" id="UP001269402">
    <property type="component" value="Unassembled WGS sequence"/>
</dbReference>
<dbReference type="Pfam" id="PF07536">
    <property type="entry name" value="HWE_HK"/>
    <property type="match status" value="1"/>
</dbReference>
<keyword evidence="6 9" id="KW-0418">Kinase</keyword>